<keyword evidence="1" id="KW-0227">DNA damage</keyword>
<evidence type="ECO:0000256" key="2">
    <source>
        <dbReference type="SAM" id="Phobius"/>
    </source>
</evidence>
<gene>
    <name evidence="4" type="ORF">Adt_14530</name>
</gene>
<proteinExistence type="predicted"/>
<name>A0ABD1U0N1_9LAMI</name>
<dbReference type="EMBL" id="JBFOLK010000004">
    <property type="protein sequence ID" value="KAL2518283.1"/>
    <property type="molecule type" value="Genomic_DNA"/>
</dbReference>
<feature type="domain" description="DNA mismatch repair protein MutS core" evidence="3">
    <location>
        <begin position="5"/>
        <end position="241"/>
    </location>
</feature>
<dbReference type="PANTHER" id="PTHR11361">
    <property type="entry name" value="DNA MISMATCH REPAIR PROTEIN MUTS FAMILY MEMBER"/>
    <property type="match status" value="1"/>
</dbReference>
<dbReference type="PANTHER" id="PTHR11361:SF122">
    <property type="entry name" value="DNA MISMATCH REPAIR PROTEIN MSH3"/>
    <property type="match status" value="1"/>
</dbReference>
<keyword evidence="2" id="KW-0812">Transmembrane</keyword>
<evidence type="ECO:0000313" key="5">
    <source>
        <dbReference type="Proteomes" id="UP001604336"/>
    </source>
</evidence>
<sequence>MNAHNFKGKAVNVNQKGKILSPARISAPKFIAIVQAILAAGKRLQQLQIEEVDKNKNTQMRTVRSVLLRKLISTASSSSVISTAANFLSSLNNVAAGRRDLENVFIISDGKFPEVQMKTRTKFQLANEKLDQLIGLYRKQLRMHNLEFLNVSGVTHLIELLLANEELSVVCLTSWDSFLKTFIGHYSEFQAAVQALAALDCLYALAMLSRDKNYVSPVFVSDEEPVQILITSGRHLVMENILQENFVLNDSNLHAEGQNIRRVALIAIMAQVTSSWLASILAVIAPRTYLSQLRF</sequence>
<accession>A0ABD1U0N1</accession>
<reference evidence="5" key="1">
    <citation type="submission" date="2024-07" db="EMBL/GenBank/DDBJ databases">
        <title>Two chromosome-level genome assemblies of Korean endemic species Abeliophyllum distichum and Forsythia ovata (Oleaceae).</title>
        <authorList>
            <person name="Jang H."/>
        </authorList>
    </citation>
    <scope>NUCLEOTIDE SEQUENCE [LARGE SCALE GENOMIC DNA]</scope>
</reference>
<feature type="transmembrane region" description="Helical" evidence="2">
    <location>
        <begin position="263"/>
        <end position="285"/>
    </location>
</feature>
<organism evidence="4 5">
    <name type="scientific">Abeliophyllum distichum</name>
    <dbReference type="NCBI Taxonomy" id="126358"/>
    <lineage>
        <taxon>Eukaryota</taxon>
        <taxon>Viridiplantae</taxon>
        <taxon>Streptophyta</taxon>
        <taxon>Embryophyta</taxon>
        <taxon>Tracheophyta</taxon>
        <taxon>Spermatophyta</taxon>
        <taxon>Magnoliopsida</taxon>
        <taxon>eudicotyledons</taxon>
        <taxon>Gunneridae</taxon>
        <taxon>Pentapetalae</taxon>
        <taxon>asterids</taxon>
        <taxon>lamiids</taxon>
        <taxon>Lamiales</taxon>
        <taxon>Oleaceae</taxon>
        <taxon>Forsythieae</taxon>
        <taxon>Abeliophyllum</taxon>
    </lineage>
</organism>
<keyword evidence="1" id="KW-0234">DNA repair</keyword>
<dbReference type="InterPro" id="IPR036187">
    <property type="entry name" value="DNA_mismatch_repair_MutS_sf"/>
</dbReference>
<dbReference type="GO" id="GO:0006281">
    <property type="term" value="P:DNA repair"/>
    <property type="evidence" value="ECO:0007669"/>
    <property type="project" value="UniProtKB-KW"/>
</dbReference>
<dbReference type="Gene3D" id="1.10.1420.10">
    <property type="match status" value="1"/>
</dbReference>
<dbReference type="AlphaFoldDB" id="A0ABD1U0N1"/>
<dbReference type="SUPFAM" id="SSF48334">
    <property type="entry name" value="DNA repair protein MutS, domain III"/>
    <property type="match status" value="1"/>
</dbReference>
<keyword evidence="5" id="KW-1185">Reference proteome</keyword>
<evidence type="ECO:0000313" key="4">
    <source>
        <dbReference type="EMBL" id="KAL2518283.1"/>
    </source>
</evidence>
<dbReference type="InterPro" id="IPR007696">
    <property type="entry name" value="DNA_mismatch_repair_MutS_core"/>
</dbReference>
<dbReference type="Proteomes" id="UP001604336">
    <property type="component" value="Unassembled WGS sequence"/>
</dbReference>
<evidence type="ECO:0000259" key="3">
    <source>
        <dbReference type="SMART" id="SM00533"/>
    </source>
</evidence>
<dbReference type="InterPro" id="IPR045076">
    <property type="entry name" value="MutS"/>
</dbReference>
<comment type="caution">
    <text evidence="4">The sequence shown here is derived from an EMBL/GenBank/DDBJ whole genome shotgun (WGS) entry which is preliminary data.</text>
</comment>
<keyword evidence="2" id="KW-0472">Membrane</keyword>
<evidence type="ECO:0000256" key="1">
    <source>
        <dbReference type="ARBA" id="ARBA00023204"/>
    </source>
</evidence>
<keyword evidence="2" id="KW-1133">Transmembrane helix</keyword>
<protein>
    <submittedName>
        <fullName evidence="4">DNA mismatch repair protein MSH3</fullName>
    </submittedName>
</protein>
<dbReference type="SMART" id="SM00533">
    <property type="entry name" value="MUTSd"/>
    <property type="match status" value="1"/>
</dbReference>